<evidence type="ECO:0000313" key="1">
    <source>
        <dbReference type="EMBL" id="KAJ4444902.1"/>
    </source>
</evidence>
<protein>
    <submittedName>
        <fullName evidence="1">Uncharacterized protein</fullName>
    </submittedName>
</protein>
<dbReference type="Proteomes" id="UP001148838">
    <property type="component" value="Unassembled WGS sequence"/>
</dbReference>
<keyword evidence="2" id="KW-1185">Reference proteome</keyword>
<organism evidence="1 2">
    <name type="scientific">Periplaneta americana</name>
    <name type="common">American cockroach</name>
    <name type="synonym">Blatta americana</name>
    <dbReference type="NCBI Taxonomy" id="6978"/>
    <lineage>
        <taxon>Eukaryota</taxon>
        <taxon>Metazoa</taxon>
        <taxon>Ecdysozoa</taxon>
        <taxon>Arthropoda</taxon>
        <taxon>Hexapoda</taxon>
        <taxon>Insecta</taxon>
        <taxon>Pterygota</taxon>
        <taxon>Neoptera</taxon>
        <taxon>Polyneoptera</taxon>
        <taxon>Dictyoptera</taxon>
        <taxon>Blattodea</taxon>
        <taxon>Blattoidea</taxon>
        <taxon>Blattidae</taxon>
        <taxon>Blattinae</taxon>
        <taxon>Periplaneta</taxon>
    </lineage>
</organism>
<evidence type="ECO:0000313" key="2">
    <source>
        <dbReference type="Proteomes" id="UP001148838"/>
    </source>
</evidence>
<sequence length="170" mass="19755">LKTALEEDRHVRQLQTKVDDLKQYQRRQCLRIFGLSQRSSAYNKSYVNVSKKVNRKHDTDNTKINWLPLRQIKITKDESYSVFRNTDFDENFVEVNINKRRPKSAPDLAGLLVPLWPNGKPVSLPKFQDIRSIVRLIPGDAKQFYLNLISDPNIEDDVDGIDGPLDFTLE</sequence>
<proteinExistence type="predicted"/>
<reference evidence="1 2" key="1">
    <citation type="journal article" date="2022" name="Allergy">
        <title>Genome assembly and annotation of Periplaneta americana reveal a comprehensive cockroach allergen profile.</title>
        <authorList>
            <person name="Wang L."/>
            <person name="Xiong Q."/>
            <person name="Saelim N."/>
            <person name="Wang L."/>
            <person name="Nong W."/>
            <person name="Wan A.T."/>
            <person name="Shi M."/>
            <person name="Liu X."/>
            <person name="Cao Q."/>
            <person name="Hui J.H.L."/>
            <person name="Sookrung N."/>
            <person name="Leung T.F."/>
            <person name="Tungtrongchitr A."/>
            <person name="Tsui S.K.W."/>
        </authorList>
    </citation>
    <scope>NUCLEOTIDE SEQUENCE [LARGE SCALE GENOMIC DNA]</scope>
    <source>
        <strain evidence="1">PWHHKU_190912</strain>
    </source>
</reference>
<accession>A0ABQ8TGN4</accession>
<feature type="non-terminal residue" evidence="1">
    <location>
        <position position="1"/>
    </location>
</feature>
<dbReference type="EMBL" id="JAJSOF020000011">
    <property type="protein sequence ID" value="KAJ4444902.1"/>
    <property type="molecule type" value="Genomic_DNA"/>
</dbReference>
<gene>
    <name evidence="1" type="ORF">ANN_06700</name>
</gene>
<name>A0ABQ8TGN4_PERAM</name>
<comment type="caution">
    <text evidence="1">The sequence shown here is derived from an EMBL/GenBank/DDBJ whole genome shotgun (WGS) entry which is preliminary data.</text>
</comment>